<accession>T5KJD4</accession>
<dbReference type="InterPro" id="IPR042095">
    <property type="entry name" value="SUMF_sf"/>
</dbReference>
<dbReference type="Pfam" id="PF03781">
    <property type="entry name" value="FGE-sulfatase"/>
    <property type="match status" value="1"/>
</dbReference>
<evidence type="ECO:0000313" key="2">
    <source>
        <dbReference type="EMBL" id="EQM76534.1"/>
    </source>
</evidence>
<evidence type="ECO:0000313" key="3">
    <source>
        <dbReference type="Proteomes" id="UP000016033"/>
    </source>
</evidence>
<dbReference type="InterPro" id="IPR005532">
    <property type="entry name" value="SUMF_dom"/>
</dbReference>
<gene>
    <name evidence="2" type="ORF">L687_17910</name>
</gene>
<dbReference type="RefSeq" id="WP_021199917.1">
    <property type="nucleotide sequence ID" value="NZ_ATAO01000188.1"/>
</dbReference>
<dbReference type="Gene3D" id="3.90.1580.10">
    <property type="entry name" value="paralog of FGE (formylglycine-generating enzyme)"/>
    <property type="match status" value="1"/>
</dbReference>
<sequence length="247" mass="26532">MTVQHIEWVDIPAGTLQRGTPLDQIDALTVRYAATGVPPAWYRKETPRTPVAVPAFRLARTPVTVAQWAAYAEATGARAISGIDEHPVIGVSWHEATAYAAWIGSQLGVDARLPTEDEWERAARGDDTREFPWGDEYVTGRANLFDLGLGTTTPVGAFPEGASPFGVLDMAGNVDEWTSTLYAPYPGAPDDVPAVEDWAADPHITRGGAFRHDVDLARCARRHGAYEEDLVAVGIGLRLAASAIATA</sequence>
<reference evidence="2 3" key="1">
    <citation type="journal article" date="2013" name="Genome Announc.">
        <title>Whole-genome sequences of five oyster-associated bacteria show potential for crude oil hydrocarbon degradation.</title>
        <authorList>
            <person name="Chauhan A."/>
            <person name="Green S."/>
            <person name="Pathak A."/>
            <person name="Thomas J."/>
            <person name="Venkatramanan R."/>
        </authorList>
    </citation>
    <scope>NUCLEOTIDE SEQUENCE [LARGE SCALE GENOMIC DNA]</scope>
    <source>
        <strain evidence="2 3">MF109</strain>
    </source>
</reference>
<dbReference type="PATRIC" id="fig|1333857.3.peg.1953"/>
<dbReference type="InterPro" id="IPR016187">
    <property type="entry name" value="CTDL_fold"/>
</dbReference>
<dbReference type="Proteomes" id="UP000016033">
    <property type="component" value="Unassembled WGS sequence"/>
</dbReference>
<protein>
    <recommendedName>
        <fullName evidence="1">Sulfatase-modifying factor enzyme-like domain-containing protein</fullName>
    </recommendedName>
</protein>
<name>T5KJD4_MICMQ</name>
<dbReference type="EMBL" id="ATAO01000188">
    <property type="protein sequence ID" value="EQM76534.1"/>
    <property type="molecule type" value="Genomic_DNA"/>
</dbReference>
<dbReference type="PANTHER" id="PTHR23150">
    <property type="entry name" value="SULFATASE MODIFYING FACTOR 1, 2"/>
    <property type="match status" value="1"/>
</dbReference>
<dbReference type="AlphaFoldDB" id="T5KJD4"/>
<dbReference type="PANTHER" id="PTHR23150:SF19">
    <property type="entry name" value="FORMYLGLYCINE-GENERATING ENZYME"/>
    <property type="match status" value="1"/>
</dbReference>
<comment type="caution">
    <text evidence="2">The sequence shown here is derived from an EMBL/GenBank/DDBJ whole genome shotgun (WGS) entry which is preliminary data.</text>
</comment>
<dbReference type="InterPro" id="IPR051043">
    <property type="entry name" value="Sulfatase_Mod_Factor_Kinase"/>
</dbReference>
<evidence type="ECO:0000259" key="1">
    <source>
        <dbReference type="Pfam" id="PF03781"/>
    </source>
</evidence>
<organism evidence="2 3">
    <name type="scientific">Microbacterium maritypicum MF109</name>
    <dbReference type="NCBI Taxonomy" id="1333857"/>
    <lineage>
        <taxon>Bacteria</taxon>
        <taxon>Bacillati</taxon>
        <taxon>Actinomycetota</taxon>
        <taxon>Actinomycetes</taxon>
        <taxon>Micrococcales</taxon>
        <taxon>Microbacteriaceae</taxon>
        <taxon>Microbacterium</taxon>
    </lineage>
</organism>
<proteinExistence type="predicted"/>
<dbReference type="GO" id="GO:0120147">
    <property type="term" value="F:formylglycine-generating oxidase activity"/>
    <property type="evidence" value="ECO:0007669"/>
    <property type="project" value="TreeGrafter"/>
</dbReference>
<feature type="domain" description="Sulfatase-modifying factor enzyme-like" evidence="1">
    <location>
        <begin position="7"/>
        <end position="240"/>
    </location>
</feature>
<dbReference type="SUPFAM" id="SSF56436">
    <property type="entry name" value="C-type lectin-like"/>
    <property type="match status" value="1"/>
</dbReference>